<reference evidence="3" key="2">
    <citation type="submission" date="2025-08" db="UniProtKB">
        <authorList>
            <consortium name="RefSeq"/>
        </authorList>
    </citation>
    <scope>IDENTIFICATION</scope>
    <source>
        <tissue evidence="3">Leaf</tissue>
    </source>
</reference>
<dbReference type="InterPro" id="IPR052929">
    <property type="entry name" value="RNase_H-like_EbsB-rel"/>
</dbReference>
<dbReference type="GeneID" id="110798996"/>
<dbReference type="GO" id="GO:0003676">
    <property type="term" value="F:nucleic acid binding"/>
    <property type="evidence" value="ECO:0007669"/>
    <property type="project" value="InterPro"/>
</dbReference>
<dbReference type="InterPro" id="IPR012337">
    <property type="entry name" value="RNaseH-like_sf"/>
</dbReference>
<dbReference type="InterPro" id="IPR036397">
    <property type="entry name" value="RNaseH_sf"/>
</dbReference>
<accession>A0A9R0J202</accession>
<dbReference type="CDD" id="cd06222">
    <property type="entry name" value="RNase_H_like"/>
    <property type="match status" value="1"/>
</dbReference>
<dbReference type="Gene3D" id="3.30.420.10">
    <property type="entry name" value="Ribonuclease H-like superfamily/Ribonuclease H"/>
    <property type="match status" value="1"/>
</dbReference>
<feature type="domain" description="RNase H type-1" evidence="1">
    <location>
        <begin position="78"/>
        <end position="190"/>
    </location>
</feature>
<name>A0A9R0J202_SPIOL</name>
<dbReference type="SUPFAM" id="SSF53098">
    <property type="entry name" value="Ribonuclease H-like"/>
    <property type="match status" value="1"/>
</dbReference>
<evidence type="ECO:0000259" key="1">
    <source>
        <dbReference type="Pfam" id="PF13456"/>
    </source>
</evidence>
<dbReference type="GO" id="GO:0004523">
    <property type="term" value="F:RNA-DNA hybrid ribonuclease activity"/>
    <property type="evidence" value="ECO:0007669"/>
    <property type="project" value="InterPro"/>
</dbReference>
<sequence length="219" mass="24656">MAMMFIWQLWNLRNLWVFEKKKVEPVLACNRTINLLVEFELAGEREEPPPKPEAHEIQTWQPPHSPLFKVNVDAAVTGSKFGLGMVVRDEVGDVLMSAGSSCQAEGDPLHAEAKAMFFGFKYAFDVGFRSIVMESDCANLVQLAMGKTRVRTRTQVIVDDILALAPNFEYCLFVFAIRSCNRVAHSIAKSSLTLEEVVVWMEDHPLDVLPLVLADKPFE</sequence>
<organism evidence="2 3">
    <name type="scientific">Spinacia oleracea</name>
    <name type="common">Spinach</name>
    <dbReference type="NCBI Taxonomy" id="3562"/>
    <lineage>
        <taxon>Eukaryota</taxon>
        <taxon>Viridiplantae</taxon>
        <taxon>Streptophyta</taxon>
        <taxon>Embryophyta</taxon>
        <taxon>Tracheophyta</taxon>
        <taxon>Spermatophyta</taxon>
        <taxon>Magnoliopsida</taxon>
        <taxon>eudicotyledons</taxon>
        <taxon>Gunneridae</taxon>
        <taxon>Pentapetalae</taxon>
        <taxon>Caryophyllales</taxon>
        <taxon>Chenopodiaceae</taxon>
        <taxon>Chenopodioideae</taxon>
        <taxon>Anserineae</taxon>
        <taxon>Spinacia</taxon>
    </lineage>
</organism>
<evidence type="ECO:0000313" key="3">
    <source>
        <dbReference type="RefSeq" id="XP_021859888.2"/>
    </source>
</evidence>
<dbReference type="InterPro" id="IPR002156">
    <property type="entry name" value="RNaseH_domain"/>
</dbReference>
<protein>
    <recommendedName>
        <fullName evidence="1">RNase H type-1 domain-containing protein</fullName>
    </recommendedName>
</protein>
<keyword evidence="2" id="KW-1185">Reference proteome</keyword>
<dbReference type="PANTHER" id="PTHR47074">
    <property type="entry name" value="BNAC02G40300D PROTEIN"/>
    <property type="match status" value="1"/>
</dbReference>
<dbReference type="AlphaFoldDB" id="A0A9R0J202"/>
<dbReference type="Proteomes" id="UP000813463">
    <property type="component" value="Chromosome 1"/>
</dbReference>
<dbReference type="KEGG" id="soe:110798996"/>
<proteinExistence type="predicted"/>
<dbReference type="InterPro" id="IPR044730">
    <property type="entry name" value="RNase_H-like_dom_plant"/>
</dbReference>
<evidence type="ECO:0000313" key="2">
    <source>
        <dbReference type="Proteomes" id="UP000813463"/>
    </source>
</evidence>
<dbReference type="PANTHER" id="PTHR47074:SF21">
    <property type="entry name" value="RNASE H TYPE-1 DOMAIN-CONTAINING PROTEIN"/>
    <property type="match status" value="1"/>
</dbReference>
<reference evidence="2" key="1">
    <citation type="journal article" date="2021" name="Nat. Commun.">
        <title>Genomic analyses provide insights into spinach domestication and the genetic basis of agronomic traits.</title>
        <authorList>
            <person name="Cai X."/>
            <person name="Sun X."/>
            <person name="Xu C."/>
            <person name="Sun H."/>
            <person name="Wang X."/>
            <person name="Ge C."/>
            <person name="Zhang Z."/>
            <person name="Wang Q."/>
            <person name="Fei Z."/>
            <person name="Jiao C."/>
            <person name="Wang Q."/>
        </authorList>
    </citation>
    <scope>NUCLEOTIDE SEQUENCE [LARGE SCALE GENOMIC DNA]</scope>
    <source>
        <strain evidence="2">cv. Varoflay</strain>
    </source>
</reference>
<dbReference type="RefSeq" id="XP_021859888.2">
    <property type="nucleotide sequence ID" value="XM_022004196.2"/>
</dbReference>
<gene>
    <name evidence="3" type="primary">LOC110798996</name>
</gene>
<dbReference type="Pfam" id="PF13456">
    <property type="entry name" value="RVT_3"/>
    <property type="match status" value="1"/>
</dbReference>